<dbReference type="Proteomes" id="UP001204798">
    <property type="component" value="Unassembled WGS sequence"/>
</dbReference>
<reference evidence="2 3" key="1">
    <citation type="submission" date="2022-08" db="EMBL/GenBank/DDBJ databases">
        <title>Bacterial and archaeal communities from various locations to study Microbial Dark Matter (Phase II).</title>
        <authorList>
            <person name="Stepanauskas R."/>
        </authorList>
    </citation>
    <scope>NUCLEOTIDE SEQUENCE [LARGE SCALE GENOMIC DNA]</scope>
    <source>
        <strain evidence="2 3">PD1</strain>
    </source>
</reference>
<proteinExistence type="predicted"/>
<keyword evidence="3" id="KW-1185">Reference proteome</keyword>
<organism evidence="2 3">
    <name type="scientific">Candidatus Fervidibacter sacchari</name>
    <dbReference type="NCBI Taxonomy" id="1448929"/>
    <lineage>
        <taxon>Bacteria</taxon>
        <taxon>Candidatus Fervidibacterota</taxon>
        <taxon>Candidatus Fervidibacter</taxon>
    </lineage>
</organism>
<dbReference type="RefSeq" id="WP_259092648.1">
    <property type="nucleotide sequence ID" value="NZ_CP130454.1"/>
</dbReference>
<evidence type="ECO:0000313" key="3">
    <source>
        <dbReference type="Proteomes" id="UP001204798"/>
    </source>
</evidence>
<keyword evidence="1" id="KW-1133">Transmembrane helix</keyword>
<evidence type="ECO:0000313" key="2">
    <source>
        <dbReference type="EMBL" id="MCS3917904.1"/>
    </source>
</evidence>
<keyword evidence="1" id="KW-0472">Membrane</keyword>
<accession>A0ABT2EJP4</accession>
<keyword evidence="2" id="KW-0131">Cell cycle</keyword>
<dbReference type="GO" id="GO:0051301">
    <property type="term" value="P:cell division"/>
    <property type="evidence" value="ECO:0007669"/>
    <property type="project" value="UniProtKB-KW"/>
</dbReference>
<protein>
    <submittedName>
        <fullName evidence="2">FtsZ-interacting cell division protein ZipA</fullName>
    </submittedName>
</protein>
<evidence type="ECO:0000256" key="1">
    <source>
        <dbReference type="SAM" id="Phobius"/>
    </source>
</evidence>
<feature type="transmembrane region" description="Helical" evidence="1">
    <location>
        <begin position="6"/>
        <end position="26"/>
    </location>
</feature>
<dbReference type="EMBL" id="JANUCP010000001">
    <property type="protein sequence ID" value="MCS3917904.1"/>
    <property type="molecule type" value="Genomic_DNA"/>
</dbReference>
<name>A0ABT2EJP4_9BACT</name>
<sequence>MQKRFLIWGIVVIVGVLVVLGGLWAWRQHSTRAYEERARQEVEQELYKEGELGHLPGQVPAQPPTR</sequence>
<comment type="caution">
    <text evidence="2">The sequence shown here is derived from an EMBL/GenBank/DDBJ whole genome shotgun (WGS) entry which is preliminary data.</text>
</comment>
<gene>
    <name evidence="2" type="ORF">M2350_000301</name>
</gene>
<keyword evidence="2" id="KW-0132">Cell division</keyword>
<keyword evidence="1" id="KW-0812">Transmembrane</keyword>